<evidence type="ECO:0000256" key="7">
    <source>
        <dbReference type="SAM" id="MobiDB-lite"/>
    </source>
</evidence>
<evidence type="ECO:0000256" key="2">
    <source>
        <dbReference type="ARBA" id="ARBA00022603"/>
    </source>
</evidence>
<name>A0ABQ7GUT3_DUNSA</name>
<evidence type="ECO:0000313" key="9">
    <source>
        <dbReference type="EMBL" id="KAF5838376.1"/>
    </source>
</evidence>
<evidence type="ECO:0000256" key="1">
    <source>
        <dbReference type="ARBA" id="ARBA00022555"/>
    </source>
</evidence>
<evidence type="ECO:0000313" key="10">
    <source>
        <dbReference type="Proteomes" id="UP000815325"/>
    </source>
</evidence>
<dbReference type="Proteomes" id="UP000815325">
    <property type="component" value="Unassembled WGS sequence"/>
</dbReference>
<evidence type="ECO:0000256" key="3">
    <source>
        <dbReference type="ARBA" id="ARBA00022679"/>
    </source>
</evidence>
<gene>
    <name evidence="9" type="ORF">DUNSADRAFT_2986</name>
</gene>
<dbReference type="SUPFAM" id="SSF75217">
    <property type="entry name" value="alpha/beta knot"/>
    <property type="match status" value="1"/>
</dbReference>
<evidence type="ECO:0000259" key="8">
    <source>
        <dbReference type="Pfam" id="PF00588"/>
    </source>
</evidence>
<keyword evidence="10" id="KW-1185">Reference proteome</keyword>
<feature type="non-terminal residue" evidence="9">
    <location>
        <position position="194"/>
    </location>
</feature>
<dbReference type="InterPro" id="IPR029028">
    <property type="entry name" value="Alpha/beta_knot_MTases"/>
</dbReference>
<dbReference type="Pfam" id="PF00588">
    <property type="entry name" value="SpoU_methylase"/>
    <property type="match status" value="1"/>
</dbReference>
<dbReference type="Gene3D" id="3.40.1280.10">
    <property type="match status" value="1"/>
</dbReference>
<protein>
    <recommendedName>
        <fullName evidence="8">tRNA/rRNA methyltransferase SpoU type domain-containing protein</fullName>
    </recommendedName>
</protein>
<accession>A0ABQ7GUT3</accession>
<reference evidence="9" key="1">
    <citation type="submission" date="2017-08" db="EMBL/GenBank/DDBJ databases">
        <authorList>
            <person name="Polle J.E."/>
            <person name="Barry K."/>
            <person name="Cushman J."/>
            <person name="Schmutz J."/>
            <person name="Tran D."/>
            <person name="Hathwaick L.T."/>
            <person name="Yim W.C."/>
            <person name="Jenkins J."/>
            <person name="Mckie-Krisberg Z.M."/>
            <person name="Prochnik S."/>
            <person name="Lindquist E."/>
            <person name="Dockter R.B."/>
            <person name="Adam C."/>
            <person name="Molina H."/>
            <person name="Bunkerborg J."/>
            <person name="Jin E."/>
            <person name="Buchheim M."/>
            <person name="Magnuson J."/>
        </authorList>
    </citation>
    <scope>NUCLEOTIDE SEQUENCE</scope>
    <source>
        <strain evidence="9">CCAP 19/18</strain>
    </source>
</reference>
<keyword evidence="3" id="KW-0808">Transferase</keyword>
<dbReference type="EMBL" id="MU069581">
    <property type="protein sequence ID" value="KAF5838376.1"/>
    <property type="molecule type" value="Genomic_DNA"/>
</dbReference>
<dbReference type="InterPro" id="IPR029026">
    <property type="entry name" value="tRNA_m1G_MTases_N"/>
</dbReference>
<keyword evidence="6" id="KW-0694">RNA-binding</keyword>
<feature type="domain" description="tRNA/rRNA methyltransferase SpoU type" evidence="8">
    <location>
        <begin position="112"/>
        <end position="188"/>
    </location>
</feature>
<keyword evidence="1" id="KW-0820">tRNA-binding</keyword>
<dbReference type="InterPro" id="IPR033671">
    <property type="entry name" value="TrmH"/>
</dbReference>
<sequence length="194" mass="21542">MLCPHLQSGSGLTPSCSRSPVFHRQARRRRTARLTSCCHVSQQQENAVQGNTETSVPREHRNTGAQDFLDLNGRSLTSREIIELLTPFLTEKRIQRIEKVVRNRTKNVLPIVEGLYDMGNLAAVCRSADAFGLASVYCIKGNEKYKQSARTSAGADKWLDVKVWDNPTECVEAVKSAGYQLVVTHLTKGSVAIQ</sequence>
<keyword evidence="2" id="KW-0489">Methyltransferase</keyword>
<evidence type="ECO:0000256" key="5">
    <source>
        <dbReference type="ARBA" id="ARBA00022694"/>
    </source>
</evidence>
<comment type="caution">
    <text evidence="9">The sequence shown here is derived from an EMBL/GenBank/DDBJ whole genome shotgun (WGS) entry which is preliminary data.</text>
</comment>
<feature type="compositionally biased region" description="Polar residues" evidence="7">
    <location>
        <begin position="7"/>
        <end position="18"/>
    </location>
</feature>
<evidence type="ECO:0000256" key="6">
    <source>
        <dbReference type="ARBA" id="ARBA00022884"/>
    </source>
</evidence>
<keyword evidence="5" id="KW-0819">tRNA processing</keyword>
<dbReference type="PANTHER" id="PTHR43453:SF1">
    <property type="entry name" value="TRNA_RRNA METHYLTRANSFERASE SPOU TYPE DOMAIN-CONTAINING PROTEIN"/>
    <property type="match status" value="1"/>
</dbReference>
<organism evidence="9 10">
    <name type="scientific">Dunaliella salina</name>
    <name type="common">Green alga</name>
    <name type="synonym">Protococcus salinus</name>
    <dbReference type="NCBI Taxonomy" id="3046"/>
    <lineage>
        <taxon>Eukaryota</taxon>
        <taxon>Viridiplantae</taxon>
        <taxon>Chlorophyta</taxon>
        <taxon>core chlorophytes</taxon>
        <taxon>Chlorophyceae</taxon>
        <taxon>CS clade</taxon>
        <taxon>Chlamydomonadales</taxon>
        <taxon>Dunaliellaceae</taxon>
        <taxon>Dunaliella</taxon>
    </lineage>
</organism>
<dbReference type="PANTHER" id="PTHR43453">
    <property type="entry name" value="RRNA METHYLASE-LIKE"/>
    <property type="match status" value="1"/>
</dbReference>
<keyword evidence="4" id="KW-0949">S-adenosyl-L-methionine</keyword>
<dbReference type="InterPro" id="IPR001537">
    <property type="entry name" value="SpoU_MeTrfase"/>
</dbReference>
<evidence type="ECO:0000256" key="4">
    <source>
        <dbReference type="ARBA" id="ARBA00022691"/>
    </source>
</evidence>
<proteinExistence type="predicted"/>
<feature type="region of interest" description="Disordered" evidence="7">
    <location>
        <begin position="1"/>
        <end position="23"/>
    </location>
</feature>